<evidence type="ECO:0000256" key="3">
    <source>
        <dbReference type="ARBA" id="ARBA00022692"/>
    </source>
</evidence>
<dbReference type="OrthoDB" id="7059546at2"/>
<keyword evidence="2" id="KW-0488">Methylation</keyword>
<dbReference type="InterPro" id="IPR016419">
    <property type="entry name" value="Prepilin_Pept-dep_B_prd"/>
</dbReference>
<keyword evidence="4 6" id="KW-1133">Transmembrane helix</keyword>
<evidence type="ECO:0000256" key="4">
    <source>
        <dbReference type="ARBA" id="ARBA00022989"/>
    </source>
</evidence>
<dbReference type="GO" id="GO:0016020">
    <property type="term" value="C:membrane"/>
    <property type="evidence" value="ECO:0007669"/>
    <property type="project" value="UniProtKB-SubCell"/>
</dbReference>
<dbReference type="Proteomes" id="UP000293154">
    <property type="component" value="Chromosome"/>
</dbReference>
<proteinExistence type="predicted"/>
<evidence type="ECO:0000313" key="8">
    <source>
        <dbReference type="Proteomes" id="UP000293154"/>
    </source>
</evidence>
<dbReference type="KEGG" id="prag:EKN56_03845"/>
<accession>A0A411WH71</accession>
<dbReference type="InterPro" id="IPR051621">
    <property type="entry name" value="T2SS_protein_J"/>
</dbReference>
<dbReference type="InterPro" id="IPR012902">
    <property type="entry name" value="N_methyl_site"/>
</dbReference>
<feature type="transmembrane region" description="Helical" evidence="6">
    <location>
        <begin position="15"/>
        <end position="36"/>
    </location>
</feature>
<dbReference type="NCBIfam" id="NF007848">
    <property type="entry name" value="PRK10557.1"/>
    <property type="match status" value="1"/>
</dbReference>
<keyword evidence="5 6" id="KW-0472">Membrane</keyword>
<dbReference type="Pfam" id="PF07963">
    <property type="entry name" value="N_methyl"/>
    <property type="match status" value="1"/>
</dbReference>
<dbReference type="PANTHER" id="PTHR39583:SF3">
    <property type="entry name" value="PREPILIN PEPTIDASE-DEPENDENT PROTEIN B"/>
    <property type="match status" value="1"/>
</dbReference>
<keyword evidence="3 6" id="KW-0812">Transmembrane</keyword>
<evidence type="ECO:0000256" key="6">
    <source>
        <dbReference type="SAM" id="Phobius"/>
    </source>
</evidence>
<dbReference type="RefSeq" id="WP_130590598.1">
    <property type="nucleotide sequence ID" value="NZ_CP034752.1"/>
</dbReference>
<evidence type="ECO:0000313" key="7">
    <source>
        <dbReference type="EMBL" id="QBH95608.1"/>
    </source>
</evidence>
<reference evidence="7 8" key="1">
    <citation type="submission" date="2019-03" db="EMBL/GenBank/DDBJ databases">
        <title>Pragia sp. nov. isolated from the gut tract of Carduelis flavirostris.</title>
        <authorList>
            <person name="Ge Y."/>
        </authorList>
    </citation>
    <scope>NUCLEOTIDE SEQUENCE [LARGE SCALE GENOMIC DNA]</scope>
    <source>
        <strain evidence="7 8">CF-458</strain>
    </source>
</reference>
<comment type="subcellular location">
    <subcellularLocation>
        <location evidence="1">Membrane</location>
        <topology evidence="1">Single-pass membrane protein</topology>
    </subcellularLocation>
</comment>
<organism evidence="7 8">
    <name type="scientific">Limnobaculum zhutongyuii</name>
    <dbReference type="NCBI Taxonomy" id="2498113"/>
    <lineage>
        <taxon>Bacteria</taxon>
        <taxon>Pseudomonadati</taxon>
        <taxon>Pseudomonadota</taxon>
        <taxon>Gammaproteobacteria</taxon>
        <taxon>Enterobacterales</taxon>
        <taxon>Budviciaceae</taxon>
        <taxon>Limnobaculum</taxon>
    </lineage>
</organism>
<sequence length="201" mass="22644">MPVAKSQTGFSLAEMLIAMLIGSMMIVSVAAMYPALQRQSLTLYRLYRLEQSMEQVLITIAKDLRRAGFLFKGGKERVSEAVSISQHSLSAVGSCIIIRYDLNHNGVIDPIDSTTAEHFAYRWLNNSIEQHRSAKECHGNGWEKLLDPAEIVITHFSVQPGDRALKGAGKSAAYYLITLEGHWKRWPSVKRRLTLRVRGMR</sequence>
<name>A0A411WH71_9GAMM</name>
<gene>
    <name evidence="7" type="ORF">EKN56_03845</name>
</gene>
<dbReference type="PANTHER" id="PTHR39583">
    <property type="entry name" value="TYPE II SECRETION SYSTEM PROTEIN J-RELATED"/>
    <property type="match status" value="1"/>
</dbReference>
<evidence type="ECO:0000256" key="5">
    <source>
        <dbReference type="ARBA" id="ARBA00023136"/>
    </source>
</evidence>
<protein>
    <submittedName>
        <fullName evidence="7">Prepilin peptidase-dependent protein</fullName>
    </submittedName>
</protein>
<dbReference type="AlphaFoldDB" id="A0A411WH71"/>
<dbReference type="GO" id="GO:0015628">
    <property type="term" value="P:protein secretion by the type II secretion system"/>
    <property type="evidence" value="ECO:0007669"/>
    <property type="project" value="TreeGrafter"/>
</dbReference>
<keyword evidence="8" id="KW-1185">Reference proteome</keyword>
<evidence type="ECO:0000256" key="2">
    <source>
        <dbReference type="ARBA" id="ARBA00022481"/>
    </source>
</evidence>
<dbReference type="PIRSF" id="PIRSF004525">
    <property type="entry name" value="Pilin_peptidase-dep_B_prd"/>
    <property type="match status" value="1"/>
</dbReference>
<dbReference type="EMBL" id="CP034752">
    <property type="protein sequence ID" value="QBH95608.1"/>
    <property type="molecule type" value="Genomic_DNA"/>
</dbReference>
<evidence type="ECO:0000256" key="1">
    <source>
        <dbReference type="ARBA" id="ARBA00004167"/>
    </source>
</evidence>